<dbReference type="EMBL" id="JBHTOF010000064">
    <property type="protein sequence ID" value="MFD1465615.1"/>
    <property type="molecule type" value="Genomic_DNA"/>
</dbReference>
<dbReference type="InterPro" id="IPR029058">
    <property type="entry name" value="AB_hydrolase_fold"/>
</dbReference>
<protein>
    <submittedName>
        <fullName evidence="3">Alpha/beta hydrolase</fullName>
    </submittedName>
</protein>
<dbReference type="Gene3D" id="3.40.50.1820">
    <property type="entry name" value="alpha/beta hydrolase"/>
    <property type="match status" value="1"/>
</dbReference>
<keyword evidence="4" id="KW-1185">Reference proteome</keyword>
<feature type="domain" description="BD-FAE-like" evidence="2">
    <location>
        <begin position="20"/>
        <end position="200"/>
    </location>
</feature>
<evidence type="ECO:0000313" key="4">
    <source>
        <dbReference type="Proteomes" id="UP001597244"/>
    </source>
</evidence>
<keyword evidence="1 3" id="KW-0378">Hydrolase</keyword>
<reference evidence="4" key="1">
    <citation type="journal article" date="2019" name="Int. J. Syst. Evol. Microbiol.">
        <title>The Global Catalogue of Microorganisms (GCM) 10K type strain sequencing project: providing services to taxonomists for standard genome sequencing and annotation.</title>
        <authorList>
            <consortium name="The Broad Institute Genomics Platform"/>
            <consortium name="The Broad Institute Genome Sequencing Center for Infectious Disease"/>
            <person name="Wu L."/>
            <person name="Ma J."/>
        </authorList>
    </citation>
    <scope>NUCLEOTIDE SEQUENCE [LARGE SCALE GENOMIC DNA]</scope>
    <source>
        <strain evidence="4">CCM 8951</strain>
    </source>
</reference>
<dbReference type="InterPro" id="IPR050300">
    <property type="entry name" value="GDXG_lipolytic_enzyme"/>
</dbReference>
<comment type="caution">
    <text evidence="3">The sequence shown here is derived from an EMBL/GenBank/DDBJ whole genome shotgun (WGS) entry which is preliminary data.</text>
</comment>
<dbReference type="Pfam" id="PF20434">
    <property type="entry name" value="BD-FAE"/>
    <property type="match status" value="1"/>
</dbReference>
<sequence length="258" mass="28361">MTVTNENDIEYAPNLFLDQYQPTAPPIKGLIINLHGGGWFQGDKAKEADVADWLATQGYLVIVPNYRLAPASHFPAPLEDMDLLYQWLQQSFPNLPKAAIGGSAGGNLAVELGLKYDLPAISLSGILDIDQWLQAHEQVVATDDHVAASATASQSIDQDGTDDPFYKWFILNYLSEQQAHAATPYHHVRSSSGPLLLINSLTEFVPVSGVIQLSQRYIQLGIPVETILLPGHRHAKGYWADVKNSILAFLARYLTVKS</sequence>
<dbReference type="InterPro" id="IPR049492">
    <property type="entry name" value="BD-FAE-like_dom"/>
</dbReference>
<dbReference type="SUPFAM" id="SSF53474">
    <property type="entry name" value="alpha/beta-Hydrolases"/>
    <property type="match status" value="1"/>
</dbReference>
<evidence type="ECO:0000256" key="1">
    <source>
        <dbReference type="ARBA" id="ARBA00022801"/>
    </source>
</evidence>
<dbReference type="PANTHER" id="PTHR48081">
    <property type="entry name" value="AB HYDROLASE SUPERFAMILY PROTEIN C4A8.06C"/>
    <property type="match status" value="1"/>
</dbReference>
<organism evidence="3 4">
    <name type="scientific">Lapidilactobacillus mulanensis</name>
    <dbReference type="NCBI Taxonomy" id="2485999"/>
    <lineage>
        <taxon>Bacteria</taxon>
        <taxon>Bacillati</taxon>
        <taxon>Bacillota</taxon>
        <taxon>Bacilli</taxon>
        <taxon>Lactobacillales</taxon>
        <taxon>Lactobacillaceae</taxon>
        <taxon>Lapidilactobacillus</taxon>
    </lineage>
</organism>
<name>A0ABW4DQV2_9LACO</name>
<proteinExistence type="predicted"/>
<dbReference type="RefSeq" id="WP_125578911.1">
    <property type="nucleotide sequence ID" value="NZ_JBHTOF010000064.1"/>
</dbReference>
<accession>A0ABW4DQV2</accession>
<gene>
    <name evidence="3" type="ORF">ACFQ4L_05920</name>
</gene>
<dbReference type="Proteomes" id="UP001597244">
    <property type="component" value="Unassembled WGS sequence"/>
</dbReference>
<evidence type="ECO:0000313" key="3">
    <source>
        <dbReference type="EMBL" id="MFD1465615.1"/>
    </source>
</evidence>
<evidence type="ECO:0000259" key="2">
    <source>
        <dbReference type="Pfam" id="PF20434"/>
    </source>
</evidence>
<dbReference type="GO" id="GO:0016787">
    <property type="term" value="F:hydrolase activity"/>
    <property type="evidence" value="ECO:0007669"/>
    <property type="project" value="UniProtKB-KW"/>
</dbReference>